<dbReference type="Pfam" id="PF07331">
    <property type="entry name" value="TctB"/>
    <property type="match status" value="1"/>
</dbReference>
<feature type="transmembrane region" description="Helical" evidence="1">
    <location>
        <begin position="9"/>
        <end position="29"/>
    </location>
</feature>
<feature type="transmembrane region" description="Helical" evidence="1">
    <location>
        <begin position="79"/>
        <end position="112"/>
    </location>
</feature>
<dbReference type="RefSeq" id="WP_089398827.1">
    <property type="nucleotide sequence ID" value="NZ_FZOT01000003.1"/>
</dbReference>
<organism evidence="3 4">
    <name type="scientific">Noviherbaspirillum humi</name>
    <dbReference type="NCBI Taxonomy" id="1688639"/>
    <lineage>
        <taxon>Bacteria</taxon>
        <taxon>Pseudomonadati</taxon>
        <taxon>Pseudomonadota</taxon>
        <taxon>Betaproteobacteria</taxon>
        <taxon>Burkholderiales</taxon>
        <taxon>Oxalobacteraceae</taxon>
        <taxon>Noviherbaspirillum</taxon>
    </lineage>
</organism>
<keyword evidence="4" id="KW-1185">Reference proteome</keyword>
<feature type="transmembrane region" description="Helical" evidence="1">
    <location>
        <begin position="118"/>
        <end position="140"/>
    </location>
</feature>
<proteinExistence type="predicted"/>
<evidence type="ECO:0000313" key="3">
    <source>
        <dbReference type="EMBL" id="SNS56118.1"/>
    </source>
</evidence>
<dbReference type="EMBL" id="FZOT01000003">
    <property type="protein sequence ID" value="SNS56118.1"/>
    <property type="molecule type" value="Genomic_DNA"/>
</dbReference>
<dbReference type="AlphaFoldDB" id="A0A239FHW9"/>
<dbReference type="Proteomes" id="UP000198284">
    <property type="component" value="Unassembled WGS sequence"/>
</dbReference>
<sequence length="153" mass="16677">MRIKNQKDFWAGIMFLAFGAFFSGFGVTYNIGTAARMGPGYFPTMLGVLLMILGIVVSIGGTSKNAPEEKVAKFDWPILFLILGAVVLFGILLPILGLVVSLVLLVIISSYASHEFKWVAAILNAVVLTIMSYVVFAWALKLQFPLWPSFIAG</sequence>
<evidence type="ECO:0000313" key="4">
    <source>
        <dbReference type="Proteomes" id="UP000198284"/>
    </source>
</evidence>
<evidence type="ECO:0000259" key="2">
    <source>
        <dbReference type="Pfam" id="PF07331"/>
    </source>
</evidence>
<keyword evidence="1" id="KW-0812">Transmembrane</keyword>
<protein>
    <submittedName>
        <fullName evidence="3">Tripartite tricarboxylate transporter TctB family protein</fullName>
    </submittedName>
</protein>
<dbReference type="OrthoDB" id="7029611at2"/>
<evidence type="ECO:0000256" key="1">
    <source>
        <dbReference type="SAM" id="Phobius"/>
    </source>
</evidence>
<feature type="domain" description="DUF1468" evidence="2">
    <location>
        <begin position="9"/>
        <end position="145"/>
    </location>
</feature>
<gene>
    <name evidence="3" type="ORF">SAMN06265795_103353</name>
</gene>
<feature type="transmembrane region" description="Helical" evidence="1">
    <location>
        <begin position="41"/>
        <end position="59"/>
    </location>
</feature>
<keyword evidence="1" id="KW-1133">Transmembrane helix</keyword>
<reference evidence="3 4" key="1">
    <citation type="submission" date="2017-06" db="EMBL/GenBank/DDBJ databases">
        <authorList>
            <person name="Kim H.J."/>
            <person name="Triplett B.A."/>
        </authorList>
    </citation>
    <scope>NUCLEOTIDE SEQUENCE [LARGE SCALE GENOMIC DNA]</scope>
    <source>
        <strain evidence="3 4">U15</strain>
    </source>
</reference>
<name>A0A239FHW9_9BURK</name>
<dbReference type="InterPro" id="IPR009936">
    <property type="entry name" value="DUF1468"/>
</dbReference>
<keyword evidence="1" id="KW-0472">Membrane</keyword>
<accession>A0A239FHW9</accession>